<dbReference type="Gene3D" id="3.40.50.10070">
    <property type="entry name" value="TolB, N-terminal domain"/>
    <property type="match status" value="1"/>
</dbReference>
<dbReference type="Gene3D" id="1.25.40.10">
    <property type="entry name" value="Tetratricopeptide repeat domain"/>
    <property type="match status" value="1"/>
</dbReference>
<keyword evidence="2" id="KW-0472">Membrane</keyword>
<keyword evidence="1" id="KW-0802">TPR repeat</keyword>
<organism evidence="3 4">
    <name type="scientific">SAR86 cluster bacterium</name>
    <dbReference type="NCBI Taxonomy" id="2030880"/>
    <lineage>
        <taxon>Bacteria</taxon>
        <taxon>Pseudomonadati</taxon>
        <taxon>Pseudomonadota</taxon>
        <taxon>Gammaproteobacteria</taxon>
        <taxon>SAR86 cluster</taxon>
    </lineage>
</organism>
<dbReference type="InterPro" id="IPR011990">
    <property type="entry name" value="TPR-like_helical_dom_sf"/>
</dbReference>
<comment type="caution">
    <text evidence="3">The sequence shown here is derived from an EMBL/GenBank/DDBJ whole genome shotgun (WGS) entry which is preliminary data.</text>
</comment>
<dbReference type="Proteomes" id="UP000585327">
    <property type="component" value="Unassembled WGS sequence"/>
</dbReference>
<dbReference type="EMBL" id="JACETM010000025">
    <property type="protein sequence ID" value="MBA4724150.1"/>
    <property type="molecule type" value="Genomic_DNA"/>
</dbReference>
<name>A0A838YKQ5_9GAMM</name>
<dbReference type="InterPro" id="IPR019734">
    <property type="entry name" value="TPR_rpt"/>
</dbReference>
<evidence type="ECO:0000256" key="2">
    <source>
        <dbReference type="SAM" id="Phobius"/>
    </source>
</evidence>
<evidence type="ECO:0008006" key="5">
    <source>
        <dbReference type="Google" id="ProtNLM"/>
    </source>
</evidence>
<accession>A0A838YKQ5</accession>
<evidence type="ECO:0000313" key="4">
    <source>
        <dbReference type="Proteomes" id="UP000585327"/>
    </source>
</evidence>
<evidence type="ECO:0000256" key="1">
    <source>
        <dbReference type="PROSITE-ProRule" id="PRU00339"/>
    </source>
</evidence>
<feature type="transmembrane region" description="Helical" evidence="2">
    <location>
        <begin position="21"/>
        <end position="43"/>
    </location>
</feature>
<dbReference type="PROSITE" id="PS50005">
    <property type="entry name" value="TPR"/>
    <property type="match status" value="1"/>
</dbReference>
<keyword evidence="2" id="KW-1133">Transmembrane helix</keyword>
<feature type="transmembrane region" description="Helical" evidence="2">
    <location>
        <begin position="63"/>
        <end position="82"/>
    </location>
</feature>
<sequence>MSKAKIASSFIKIKFHNIGSILIKTAGTYAVTAFALIQLSSIVVTNISTVDILGITPERFMQLLFIIVLIGFPLSLIIAFSFKKKNLNQEVLKDYEDLKNVVSNKKPKIGVIPFENLNDDKDGAFLVDGIVEDLITELSMIKEISVATRRTCFGLKGKDYTSQAFKDEWGFDYVVSGSIRSADDKLRISVELSDMEDDQVIWSNKYDKLKADIFELQDEIVTQIIYCVIGEIEITSLKRAHRKPTENMTSYEYTLKGRALNQKFEKEANAEAIKMLDAAIEADELNPLPHSWKACTLGQSMFLGFKDQSEVMPDMLEALSKANELNDNDWNTNRILAEANLTMNDFEQSKVYATKAYRANPSNPHVLSIYGESLLRNGDIDSAIKIFEKMYELEPIVAADTNSDRPLQAILFAYYMNNDLEKCNELLTQLDDFTSKTWLALIDLHQRNDKDYKQEDWFIKGMSKFKNLDWKNEIKSFHLNHKEILENLSNISASLT</sequence>
<dbReference type="SUPFAM" id="SSF48452">
    <property type="entry name" value="TPR-like"/>
    <property type="match status" value="1"/>
</dbReference>
<evidence type="ECO:0000313" key="3">
    <source>
        <dbReference type="EMBL" id="MBA4724150.1"/>
    </source>
</evidence>
<proteinExistence type="predicted"/>
<dbReference type="AlphaFoldDB" id="A0A838YKQ5"/>
<keyword evidence="2" id="KW-0812">Transmembrane</keyword>
<gene>
    <name evidence="3" type="ORF">H2021_02920</name>
</gene>
<feature type="repeat" description="TPR" evidence="1">
    <location>
        <begin position="364"/>
        <end position="397"/>
    </location>
</feature>
<reference evidence="3 4" key="1">
    <citation type="submission" date="2020-06" db="EMBL/GenBank/DDBJ databases">
        <title>Dysbiosis in marine aquaculture revealed through microbiome analysis: reverse ecology for environmental sustainability.</title>
        <authorList>
            <person name="Haro-Moreno J.M."/>
            <person name="Coutinho F.H."/>
            <person name="Zaragoza-Solas A."/>
            <person name="Picazo A."/>
            <person name="Almagro-Moreno S."/>
            <person name="Lopez-Perez M."/>
        </authorList>
    </citation>
    <scope>NUCLEOTIDE SEQUENCE [LARGE SCALE GENOMIC DNA]</scope>
    <source>
        <strain evidence="3">MCMED-G42</strain>
    </source>
</reference>
<protein>
    <recommendedName>
        <fullName evidence="5">Adenylate/guanylate cyclase domain-containing protein</fullName>
    </recommendedName>
</protein>